<dbReference type="InterPro" id="IPR028098">
    <property type="entry name" value="Glyco_trans_4-like_N"/>
</dbReference>
<dbReference type="CDD" id="cd03801">
    <property type="entry name" value="GT4_PimA-like"/>
    <property type="match status" value="1"/>
</dbReference>
<dbReference type="InterPro" id="IPR050194">
    <property type="entry name" value="Glycosyltransferase_grp1"/>
</dbReference>
<dbReference type="RefSeq" id="WP_139755162.1">
    <property type="nucleotide sequence ID" value="NZ_CP039852.1"/>
</dbReference>
<dbReference type="PANTHER" id="PTHR45947">
    <property type="entry name" value="SULFOQUINOVOSYL TRANSFERASE SQD2"/>
    <property type="match status" value="1"/>
</dbReference>
<dbReference type="SUPFAM" id="SSF53756">
    <property type="entry name" value="UDP-Glycosyltransferase/glycogen phosphorylase"/>
    <property type="match status" value="3"/>
</dbReference>
<evidence type="ECO:0000259" key="1">
    <source>
        <dbReference type="Pfam" id="PF00534"/>
    </source>
</evidence>
<feature type="domain" description="Glycosyl transferase family 1" evidence="1">
    <location>
        <begin position="231"/>
        <end position="399"/>
    </location>
</feature>
<dbReference type="Pfam" id="PF13579">
    <property type="entry name" value="Glyco_trans_4_4"/>
    <property type="match status" value="2"/>
</dbReference>
<evidence type="ECO:0000313" key="5">
    <source>
        <dbReference type="Proteomes" id="UP000304912"/>
    </source>
</evidence>
<proteinExistence type="predicted"/>
<organism evidence="4 5">
    <name type="scientific">Salinimonas iocasae</name>
    <dbReference type="NCBI Taxonomy" id="2572577"/>
    <lineage>
        <taxon>Bacteria</taxon>
        <taxon>Pseudomonadati</taxon>
        <taxon>Pseudomonadota</taxon>
        <taxon>Gammaproteobacteria</taxon>
        <taxon>Alteromonadales</taxon>
        <taxon>Alteromonadaceae</taxon>
        <taxon>Alteromonas/Salinimonas group</taxon>
        <taxon>Salinimonas</taxon>
    </lineage>
</organism>
<dbReference type="Pfam" id="PF13524">
    <property type="entry name" value="Glyco_trans_1_2"/>
    <property type="match status" value="1"/>
</dbReference>
<accession>A0A5B7Y9F0</accession>
<evidence type="ECO:0000313" key="4">
    <source>
        <dbReference type="EMBL" id="QCZ92407.1"/>
    </source>
</evidence>
<dbReference type="KEGG" id="salk:FBQ74_02445"/>
<dbReference type="Pfam" id="PF00534">
    <property type="entry name" value="Glycos_transf_1"/>
    <property type="match status" value="2"/>
</dbReference>
<gene>
    <name evidence="4" type="ORF">FBQ74_02445</name>
</gene>
<feature type="domain" description="Glycosyltransferase subfamily 4-like N-terminal" evidence="3">
    <location>
        <begin position="518"/>
        <end position="696"/>
    </location>
</feature>
<keyword evidence="5" id="KW-1185">Reference proteome</keyword>
<name>A0A5B7Y9F0_9ALTE</name>
<dbReference type="EMBL" id="CP039852">
    <property type="protein sequence ID" value="QCZ92407.1"/>
    <property type="molecule type" value="Genomic_DNA"/>
</dbReference>
<dbReference type="OrthoDB" id="8756565at2"/>
<feature type="domain" description="Glycosyltransferase subfamily 4-like N-terminal" evidence="3">
    <location>
        <begin position="42"/>
        <end position="218"/>
    </location>
</feature>
<protein>
    <submittedName>
        <fullName evidence="4">Glycosyltransferase</fullName>
    </submittedName>
</protein>
<keyword evidence="4" id="KW-0808">Transferase</keyword>
<feature type="domain" description="Glycosyl transferase family 1" evidence="1">
    <location>
        <begin position="713"/>
        <end position="883"/>
    </location>
</feature>
<evidence type="ECO:0000259" key="2">
    <source>
        <dbReference type="Pfam" id="PF13524"/>
    </source>
</evidence>
<dbReference type="Proteomes" id="UP000304912">
    <property type="component" value="Chromosome"/>
</dbReference>
<feature type="domain" description="Spore protein YkvP/CgeB glycosyl transferase-like" evidence="2">
    <location>
        <begin position="1127"/>
        <end position="1240"/>
    </location>
</feature>
<dbReference type="Gene3D" id="3.40.50.2000">
    <property type="entry name" value="Glycogen Phosphorylase B"/>
    <property type="match status" value="5"/>
</dbReference>
<dbReference type="InterPro" id="IPR055259">
    <property type="entry name" value="YkvP/CgeB_Glyco_trans-like"/>
</dbReference>
<dbReference type="PANTHER" id="PTHR45947:SF3">
    <property type="entry name" value="SULFOQUINOVOSYL TRANSFERASE SQD2"/>
    <property type="match status" value="1"/>
</dbReference>
<reference evidence="4 5" key="1">
    <citation type="submission" date="2019-04" db="EMBL/GenBank/DDBJ databases">
        <title>Salinimonas iocasae sp. nov., a halophilic bacterium isolated from the outer tube casing of tubeworms in Okinawa Trough.</title>
        <authorList>
            <person name="Zhang H."/>
            <person name="Wang H."/>
            <person name="Li C."/>
        </authorList>
    </citation>
    <scope>NUCLEOTIDE SEQUENCE [LARGE SCALE GENOMIC DNA]</scope>
    <source>
        <strain evidence="4 5">KX18D6</strain>
    </source>
</reference>
<dbReference type="CDD" id="cd03794">
    <property type="entry name" value="GT4_WbuB-like"/>
    <property type="match status" value="1"/>
</dbReference>
<dbReference type="InterPro" id="IPR001296">
    <property type="entry name" value="Glyco_trans_1"/>
</dbReference>
<sequence>MTRNSLLSIAKSLADESEDSVVLPVKNKIAYFVSHGKSYANNGYAVRTHNIASALNANGFNTLCMVRPGRPWELHEDIDCEVCQLEDGVEYLHFPWGESIPSNAIEHLEHSVDIFCEQLRLYRPEFVMAASNWIVALPAWIAAKKLGLPFFYEVRGFWELTREVKNPEYSESYDYKLEIELDTFLAQQAIRVFTLNTAMKNQLVERGVPFEKIDIVNNAVNKISPCVQTNEILRDRLGIAQTDRVVGYIGSVNDYEGLSLLIEACKSLSTTQPIKLVLVGDENPHSYSSDNPEQATQPDWLIRVGRIPHTEVEDYYSLIDVIAIPRLAYKVCELVPPMKAVEAITRGKRLVLSNLPALKDISGAKGQISYFTPNDVEQLKEALSKQLDEPELDVKYIHALKEHLFDTAIKSVVFALRQQRGSKPSTRTKLPFIVDYATASRWFYKQGNITDTLTVLKNLRLKGERFSKIEMDFEAFVSGLDRLRAKISLPPRQPNPGYLTKKSSVLYCLHQSLPYTTNGYATRSHGIAKGLSAAGWQVRCATRPGYPWDANIKEISKGLHEERIEGIVYSACAGWNLDKTPLDRYFAEATDFYLREAQTSGAELIIAASNHITAIPALTAARRLGIPFVYEMRGLWEVTQASSQPEWADSDRYYLMRKLEQDAALNADLVLTLTNELADEVSSWGVPRDTIEIIPNAVDEKTFKPVERSVVMKEKLNLPENVPVVGYAGSAVAYEGLDLLIKALSQLKENGQDFIFLLVGDGKVFDAIKEQAHNSGIDENCRFTGRVAFEEVGEYISCMDIMPIPRLSSPVTEMVSALKPLEAMAMGKAVILSDVSPHITMAGNNERALLFQKDSAASLANTIKRLILSPELRERLGSKARSWIESNRNWNKVSQNYSSALHHLLTENSKKTTSFKSKTLADLTIGIIADTFTTDTIASAVNTVALSPENWKSEIESEKVDVVFVESAWKGNDWQWHKKIGYYSDEEFSTIKALLHYCRATNIPTLFWNKEDPVHFERFKKVASQCDHVFTTDSRRIIPYLGIPNAITKTASSCPFYASPKIHNLLPSTKKWESTVAYGGTYYGARYPERTEYMDKIMSAAAPLGLTIYDRQHNDPDSPYKYPGGLGSYVAGSLTYDAMIQAYKAHPAQINVNSVLDSPTMFSRRVMEVAACGSMVISGPALGMNKYLENNAQIIENETQAAEALEAILQYPGYRWRKGLAGARAVMRAHTTEFRLTQMLRTAGMTVKAPNIPKCSVIVDTLTTKLAQQLIKQTILPSHIYYQEIIDEAEIYLQKNGISCEKLSEQKSKGQSVYLVIDNSGVELESHDIEDLLWPTFYAPQQRVQFDSERTSVGGNDEAISYCAAGQNSRLILIQNNTDNLLRNIVAETSSKEALVIRKPSIENETKPNCVIQKTLLIAGHDLKFIKPFYRLFQKEKIRILLDFWQSHTKHDAKVSRRLLEQADIVFCEWMLGNAIWYGKNTPSSKVLVGRLHAQELRSPLYESIPFEKFSSVIFVGPHMLRKAIERTPILASNGKLIYNGVDLEKFQQKAIDARRKKVLGLVGMVPQSKRLDRALDILKALRKDDQEFILRVKGKRAEDYPWMLNRPEEMEWFNQQYRRIETDPLLKDAVIFDPQGDDMPQWYQEIGFILSVSDHESFHMAIVEGAASGAIPIVRPWEGSKELYGNENISEDILEIKSKILSDKFAKFPDSKMKLFCLKNVFSGIKSILR</sequence>
<evidence type="ECO:0000259" key="3">
    <source>
        <dbReference type="Pfam" id="PF13579"/>
    </source>
</evidence>
<dbReference type="GO" id="GO:0016757">
    <property type="term" value="F:glycosyltransferase activity"/>
    <property type="evidence" value="ECO:0007669"/>
    <property type="project" value="InterPro"/>
</dbReference>